<evidence type="ECO:0000256" key="3">
    <source>
        <dbReference type="PIRSR" id="PIRSR605708-1"/>
    </source>
</evidence>
<dbReference type="InterPro" id="IPR011051">
    <property type="entry name" value="RmlC_Cupin_sf"/>
</dbReference>
<dbReference type="SUPFAM" id="SSF51182">
    <property type="entry name" value="RmlC-like cupins"/>
    <property type="match status" value="1"/>
</dbReference>
<dbReference type="AlphaFoldDB" id="A0A329QVN1"/>
<proteinExistence type="inferred from homology"/>
<feature type="region of interest" description="Disordered" evidence="5">
    <location>
        <begin position="1"/>
        <end position="21"/>
    </location>
</feature>
<dbReference type="OrthoDB" id="9811253at2"/>
<dbReference type="Proteomes" id="UP000250462">
    <property type="component" value="Unassembled WGS sequence"/>
</dbReference>
<feature type="domain" description="Cupin type-2" evidence="7">
    <location>
        <begin position="114"/>
        <end position="178"/>
    </location>
</feature>
<dbReference type="InterPro" id="IPR005708">
    <property type="entry name" value="Homogentis_dOase"/>
</dbReference>
<evidence type="ECO:0000256" key="1">
    <source>
        <dbReference type="ARBA" id="ARBA00001962"/>
    </source>
</evidence>
<keyword evidence="8" id="KW-0560">Oxidoreductase</keyword>
<dbReference type="GO" id="GO:0006559">
    <property type="term" value="P:L-phenylalanine catabolic process"/>
    <property type="evidence" value="ECO:0007669"/>
    <property type="project" value="InterPro"/>
</dbReference>
<dbReference type="InterPro" id="IPR046451">
    <property type="entry name" value="HgmA_C"/>
</dbReference>
<feature type="binding site" evidence="4">
    <location>
        <position position="348"/>
    </location>
    <ligand>
        <name>Fe cation</name>
        <dbReference type="ChEBI" id="CHEBI:24875"/>
    </ligand>
</feature>
<dbReference type="GO" id="GO:0006570">
    <property type="term" value="P:tyrosine metabolic process"/>
    <property type="evidence" value="ECO:0007669"/>
    <property type="project" value="InterPro"/>
</dbReference>
<keyword evidence="8" id="KW-0223">Dioxygenase</keyword>
<dbReference type="GO" id="GO:0004411">
    <property type="term" value="F:homogentisate 1,2-dioxygenase activity"/>
    <property type="evidence" value="ECO:0007669"/>
    <property type="project" value="InterPro"/>
</dbReference>
<keyword evidence="4" id="KW-0479">Metal-binding</keyword>
<dbReference type="Pfam" id="PF07883">
    <property type="entry name" value="Cupin_2"/>
    <property type="match status" value="1"/>
</dbReference>
<dbReference type="RefSeq" id="WP_112257965.1">
    <property type="nucleotide sequence ID" value="NZ_QMIG01000006.1"/>
</dbReference>
<dbReference type="GO" id="GO:0005737">
    <property type="term" value="C:cytoplasm"/>
    <property type="evidence" value="ECO:0007669"/>
    <property type="project" value="TreeGrafter"/>
</dbReference>
<evidence type="ECO:0000313" key="9">
    <source>
        <dbReference type="Proteomes" id="UP000250462"/>
    </source>
</evidence>
<feature type="domain" description="Homogentisate 1,2-dioxygenase C-terminal" evidence="6">
    <location>
        <begin position="286"/>
        <end position="395"/>
    </location>
</feature>
<dbReference type="GO" id="GO:0046872">
    <property type="term" value="F:metal ion binding"/>
    <property type="evidence" value="ECO:0007669"/>
    <property type="project" value="UniProtKB-KW"/>
</dbReference>
<gene>
    <name evidence="8" type="ORF">DPM12_08905</name>
</gene>
<reference evidence="8 9" key="1">
    <citation type="submission" date="2018-06" db="EMBL/GenBank/DDBJ databases">
        <title>Phytoactinopolyspora halophila sp. nov., a novel halophilic actinomycete isolated from a saline soil in China.</title>
        <authorList>
            <person name="Tang S.-K."/>
        </authorList>
    </citation>
    <scope>NUCLEOTIDE SEQUENCE [LARGE SCALE GENOMIC DNA]</scope>
    <source>
        <strain evidence="8 9">YIM 96934</strain>
    </source>
</reference>
<accession>A0A329QVN1</accession>
<feature type="binding site" evidence="4">
    <location>
        <position position="316"/>
    </location>
    <ligand>
        <name>Fe cation</name>
        <dbReference type="ChEBI" id="CHEBI:24875"/>
    </ligand>
</feature>
<dbReference type="Pfam" id="PF04209">
    <property type="entry name" value="HgmA_C"/>
    <property type="match status" value="1"/>
</dbReference>
<evidence type="ECO:0000259" key="6">
    <source>
        <dbReference type="Pfam" id="PF04209"/>
    </source>
</evidence>
<dbReference type="InterPro" id="IPR014710">
    <property type="entry name" value="RmlC-like_jellyroll"/>
</dbReference>
<comment type="caution">
    <text evidence="8">The sequence shown here is derived from an EMBL/GenBank/DDBJ whole genome shotgun (WGS) entry which is preliminary data.</text>
</comment>
<comment type="cofactor">
    <cofactor evidence="1 4">
        <name>Fe cation</name>
        <dbReference type="ChEBI" id="CHEBI:24875"/>
    </cofactor>
</comment>
<dbReference type="CDD" id="cd02208">
    <property type="entry name" value="cupin_RmlC-like"/>
    <property type="match status" value="1"/>
</dbReference>
<dbReference type="InterPro" id="IPR013096">
    <property type="entry name" value="Cupin_2"/>
</dbReference>
<dbReference type="EMBL" id="QMIG01000006">
    <property type="protein sequence ID" value="RAW15362.1"/>
    <property type="molecule type" value="Genomic_DNA"/>
</dbReference>
<keyword evidence="9" id="KW-1185">Reference proteome</keyword>
<sequence>MAHYRCVGDVPPKRHTQHRRPDGGLYYEELMGEEGFSSDSSLLYHRTIPSTIADAQPWELPDLSLTANHPLKPRHLKLHDLFADAGEMAWKSIDVVTGRRLVLGNADVRISYVVAGETSPLYRNAVGDECVYIESGSGTVETVFGVLPVRQGDQVIVPRATTHRWLPHGDEPLRAYVIEANSHIAPPKRYLSRYGQFLEHAPYCERDLHGPTEPLVIDGDDVEVYVKHRGAQGLVGTRFVYSKHPFDVVGWDGCLYPFTFNVSDFEPITGRVHQPPPVHQAFEGHNFVICNFVPRKVDYHPLSIPVPYYHSNVDSDEVMFYCGGNYEARKGSGIGQGSISLHPGGWSHGPQPGAYERSIGVEYFDELAVMVDTFAPLQLGEGGLACEDPEYAWTWARRAQG</sequence>
<evidence type="ECO:0000256" key="4">
    <source>
        <dbReference type="PIRSR" id="PIRSR605708-2"/>
    </source>
</evidence>
<dbReference type="PANTHER" id="PTHR11056">
    <property type="entry name" value="HOMOGENTISATE 1,2-DIOXYGENASE"/>
    <property type="match status" value="1"/>
</dbReference>
<protein>
    <submittedName>
        <fullName evidence="8">Homogentisate 1,2-dioxygenase</fullName>
    </submittedName>
</protein>
<evidence type="ECO:0000259" key="7">
    <source>
        <dbReference type="Pfam" id="PF07883"/>
    </source>
</evidence>
<feature type="active site" description="Proton acceptor" evidence="3">
    <location>
        <position position="273"/>
    </location>
</feature>
<feature type="binding site" evidence="4">
    <location>
        <position position="348"/>
    </location>
    <ligand>
        <name>homogentisate</name>
        <dbReference type="ChEBI" id="CHEBI:16169"/>
    </ligand>
</feature>
<evidence type="ECO:0000313" key="8">
    <source>
        <dbReference type="EMBL" id="RAW15362.1"/>
    </source>
</evidence>
<evidence type="ECO:0000256" key="5">
    <source>
        <dbReference type="SAM" id="MobiDB-lite"/>
    </source>
</evidence>
<name>A0A329QVN1_9ACTN</name>
<evidence type="ECO:0000256" key="2">
    <source>
        <dbReference type="ARBA" id="ARBA00007757"/>
    </source>
</evidence>
<comment type="similarity">
    <text evidence="2">Belongs to the homogentisate dioxygenase family.</text>
</comment>
<feature type="binding site" evidence="4">
    <location>
        <position position="326"/>
    </location>
    <ligand>
        <name>homogentisate</name>
        <dbReference type="ChEBI" id="CHEBI:16169"/>
    </ligand>
</feature>
<dbReference type="Gene3D" id="2.60.120.10">
    <property type="entry name" value="Jelly Rolls"/>
    <property type="match status" value="2"/>
</dbReference>
<feature type="binding site" evidence="4">
    <location>
        <position position="310"/>
    </location>
    <ligand>
        <name>Fe cation</name>
        <dbReference type="ChEBI" id="CHEBI:24875"/>
    </ligand>
</feature>
<keyword evidence="4" id="KW-0408">Iron</keyword>
<organism evidence="8 9">
    <name type="scientific">Phytoactinopolyspora halophila</name>
    <dbReference type="NCBI Taxonomy" id="1981511"/>
    <lineage>
        <taxon>Bacteria</taxon>
        <taxon>Bacillati</taxon>
        <taxon>Actinomycetota</taxon>
        <taxon>Actinomycetes</taxon>
        <taxon>Jiangellales</taxon>
        <taxon>Jiangellaceae</taxon>
        <taxon>Phytoactinopolyspora</taxon>
    </lineage>
</organism>
<dbReference type="PANTHER" id="PTHR11056:SF0">
    <property type="entry name" value="HOMOGENTISATE 1,2-DIOXYGENASE"/>
    <property type="match status" value="1"/>
</dbReference>